<dbReference type="Pfam" id="PF00849">
    <property type="entry name" value="PseudoU_synth_2"/>
    <property type="match status" value="1"/>
</dbReference>
<dbReference type="PANTHER" id="PTHR21600">
    <property type="entry name" value="MITOCHONDRIAL RNA PSEUDOURIDINE SYNTHASE"/>
    <property type="match status" value="1"/>
</dbReference>
<dbReference type="PANTHER" id="PTHR21600:SF44">
    <property type="entry name" value="RIBOSOMAL LARGE SUBUNIT PSEUDOURIDINE SYNTHASE D"/>
    <property type="match status" value="1"/>
</dbReference>
<dbReference type="InterPro" id="IPR036986">
    <property type="entry name" value="S4_RNA-bd_sf"/>
</dbReference>
<dbReference type="AlphaFoldDB" id="A0A1H4LAE9"/>
<dbReference type="InterPro" id="IPR002942">
    <property type="entry name" value="S4_RNA-bd"/>
</dbReference>
<dbReference type="SMART" id="SM00363">
    <property type="entry name" value="S4"/>
    <property type="match status" value="1"/>
</dbReference>
<reference evidence="6 7" key="1">
    <citation type="submission" date="2016-10" db="EMBL/GenBank/DDBJ databases">
        <authorList>
            <person name="de Groot N.N."/>
        </authorList>
    </citation>
    <scope>NUCLEOTIDE SEQUENCE [LARGE SCALE GENOMIC DNA]</scope>
    <source>
        <strain evidence="6 7">AB35.6</strain>
    </source>
</reference>
<dbReference type="InterPro" id="IPR020103">
    <property type="entry name" value="PsdUridine_synth_cat_dom_sf"/>
</dbReference>
<dbReference type="PROSITE" id="PS50889">
    <property type="entry name" value="S4"/>
    <property type="match status" value="1"/>
</dbReference>
<organism evidence="6 7">
    <name type="scientific">Terriglobus roseus</name>
    <dbReference type="NCBI Taxonomy" id="392734"/>
    <lineage>
        <taxon>Bacteria</taxon>
        <taxon>Pseudomonadati</taxon>
        <taxon>Acidobacteriota</taxon>
        <taxon>Terriglobia</taxon>
        <taxon>Terriglobales</taxon>
        <taxon>Acidobacteriaceae</taxon>
        <taxon>Terriglobus</taxon>
    </lineage>
</organism>
<evidence type="ECO:0000256" key="1">
    <source>
        <dbReference type="ARBA" id="ARBA00010876"/>
    </source>
</evidence>
<dbReference type="Gene3D" id="3.30.2350.10">
    <property type="entry name" value="Pseudouridine synthase"/>
    <property type="match status" value="1"/>
</dbReference>
<dbReference type="GO" id="GO:0003723">
    <property type="term" value="F:RNA binding"/>
    <property type="evidence" value="ECO:0007669"/>
    <property type="project" value="UniProtKB-KW"/>
</dbReference>
<proteinExistence type="inferred from homology"/>
<dbReference type="InterPro" id="IPR006145">
    <property type="entry name" value="PsdUridine_synth_RsuA/RluA"/>
</dbReference>
<dbReference type="RefSeq" id="WP_074653097.1">
    <property type="nucleotide sequence ID" value="NZ_FNSD01000001.1"/>
</dbReference>
<feature type="region of interest" description="Disordered" evidence="4">
    <location>
        <begin position="327"/>
        <end position="352"/>
    </location>
</feature>
<evidence type="ECO:0000256" key="4">
    <source>
        <dbReference type="SAM" id="MobiDB-lite"/>
    </source>
</evidence>
<dbReference type="GO" id="GO:0120159">
    <property type="term" value="F:rRNA pseudouridine synthase activity"/>
    <property type="evidence" value="ECO:0007669"/>
    <property type="project" value="UniProtKB-ARBA"/>
</dbReference>
<evidence type="ECO:0000313" key="7">
    <source>
        <dbReference type="Proteomes" id="UP000182409"/>
    </source>
</evidence>
<gene>
    <name evidence="6" type="ORF">SAMN05443244_1528</name>
</gene>
<accession>A0A1H4LAE9</accession>
<dbReference type="GO" id="GO:0000455">
    <property type="term" value="P:enzyme-directed rRNA pseudouridine synthesis"/>
    <property type="evidence" value="ECO:0007669"/>
    <property type="project" value="TreeGrafter"/>
</dbReference>
<dbReference type="Gene3D" id="3.10.290.10">
    <property type="entry name" value="RNA-binding S4 domain"/>
    <property type="match status" value="1"/>
</dbReference>
<comment type="similarity">
    <text evidence="1">Belongs to the pseudouridine synthase RluA family.</text>
</comment>
<dbReference type="SUPFAM" id="SSF55174">
    <property type="entry name" value="Alpha-L RNA-binding motif"/>
    <property type="match status" value="1"/>
</dbReference>
<feature type="compositionally biased region" description="Basic and acidic residues" evidence="4">
    <location>
        <begin position="335"/>
        <end position="352"/>
    </location>
</feature>
<dbReference type="Pfam" id="PF01479">
    <property type="entry name" value="S4"/>
    <property type="match status" value="1"/>
</dbReference>
<dbReference type="OrthoDB" id="9807829at2"/>
<dbReference type="EMBL" id="FNSD01000001">
    <property type="protein sequence ID" value="SEB67729.1"/>
    <property type="molecule type" value="Genomic_DNA"/>
</dbReference>
<dbReference type="CDD" id="cd02869">
    <property type="entry name" value="PseudoU_synth_RluA_like"/>
    <property type="match status" value="1"/>
</dbReference>
<evidence type="ECO:0000259" key="5">
    <source>
        <dbReference type="SMART" id="SM00363"/>
    </source>
</evidence>
<dbReference type="CDD" id="cd00165">
    <property type="entry name" value="S4"/>
    <property type="match status" value="1"/>
</dbReference>
<feature type="region of interest" description="Disordered" evidence="4">
    <location>
        <begin position="54"/>
        <end position="92"/>
    </location>
</feature>
<dbReference type="PROSITE" id="PS01129">
    <property type="entry name" value="PSI_RLU"/>
    <property type="match status" value="1"/>
</dbReference>
<name>A0A1H4LAE9_9BACT</name>
<keyword evidence="2" id="KW-0413">Isomerase</keyword>
<feature type="domain" description="RNA-binding S4" evidence="5">
    <location>
        <begin position="124"/>
        <end position="189"/>
    </location>
</feature>
<sequence length="483" mass="53227">MPSKNMLPKGKRRQSVKADYRAARDVVTDAERQELALAEAALYGEVVDIPTPVIPNTAVPDRPKRAGKGGFQKSGRRQIGNAEAAPLLPPSEMDEDDDLIVPDPAALPLGARKSWIAEREARGYRVDQYLTKVLPGISRARAQLLIDHGQVRINDIVVKSKQKMIGGESVVVEGEPTPTPLRATPEDIPLSIIFEDRHMAVIDKPAGMMVHAGSGLTDDARNNGTLVNALLFHFKNQLSDVGGPLRPGIVHRLDKQTSGLIMVAKSDQAHRALAEMFSERTLEKRYIALVHRHVKSDRGLIDLPIARDRVRRTRMTTRVANIYMTTASHGAPSLRHPDEPEPSMRRRANDPRPARTHYTVLERLHTTAGDFTLLDLKIETGRTHQIRVHMQSLGHPVVGDTLYGAPAKIPGIAPAAVPAEGKEGPSLRRNFLHAAHLRLQHPITAKPLDLSAPLPAELTELLDSLRALEIPARAPQPDLREDW</sequence>
<dbReference type="InterPro" id="IPR006224">
    <property type="entry name" value="PsdUridine_synth_RluA-like_CS"/>
</dbReference>
<evidence type="ECO:0000256" key="3">
    <source>
        <dbReference type="PROSITE-ProRule" id="PRU00182"/>
    </source>
</evidence>
<dbReference type="InterPro" id="IPR050188">
    <property type="entry name" value="RluA_PseudoU_synthase"/>
</dbReference>
<keyword evidence="3" id="KW-0694">RNA-binding</keyword>
<evidence type="ECO:0000256" key="2">
    <source>
        <dbReference type="ARBA" id="ARBA00023235"/>
    </source>
</evidence>
<dbReference type="Proteomes" id="UP000182409">
    <property type="component" value="Unassembled WGS sequence"/>
</dbReference>
<dbReference type="SUPFAM" id="SSF55120">
    <property type="entry name" value="Pseudouridine synthase"/>
    <property type="match status" value="1"/>
</dbReference>
<evidence type="ECO:0000313" key="6">
    <source>
        <dbReference type="EMBL" id="SEB67729.1"/>
    </source>
</evidence>
<protein>
    <submittedName>
        <fullName evidence="6">23S rRNA pseudouridine1911/1915/1917 synthase</fullName>
    </submittedName>
</protein>
<feature type="region of interest" description="Disordered" evidence="4">
    <location>
        <begin position="1"/>
        <end position="21"/>
    </location>
</feature>